<evidence type="ECO:0000256" key="7">
    <source>
        <dbReference type="ARBA" id="ARBA00022840"/>
    </source>
</evidence>
<dbReference type="Pfam" id="PF01472">
    <property type="entry name" value="PUA"/>
    <property type="match status" value="1"/>
</dbReference>
<accession>A0A9X5IP99</accession>
<keyword evidence="2 8" id="KW-0028">Amino-acid biosynthesis</keyword>
<feature type="domain" description="PUA" evidence="9">
    <location>
        <begin position="279"/>
        <end position="358"/>
    </location>
</feature>
<dbReference type="SUPFAM" id="SSF88697">
    <property type="entry name" value="PUA domain-like"/>
    <property type="match status" value="1"/>
</dbReference>
<comment type="pathway">
    <text evidence="8">Amino-acid biosynthesis; L-proline biosynthesis; L-glutamate 5-semialdehyde from L-glutamate: step 1/2.</text>
</comment>
<dbReference type="InterPro" id="IPR001057">
    <property type="entry name" value="Glu/AcGlu_kinase"/>
</dbReference>
<dbReference type="InterPro" id="IPR036974">
    <property type="entry name" value="PUA_sf"/>
</dbReference>
<evidence type="ECO:0000256" key="6">
    <source>
        <dbReference type="ARBA" id="ARBA00022777"/>
    </source>
</evidence>
<dbReference type="Pfam" id="PF00696">
    <property type="entry name" value="AA_kinase"/>
    <property type="match status" value="1"/>
</dbReference>
<dbReference type="InterPro" id="IPR005715">
    <property type="entry name" value="Glu_5kinase/COase_Synthase"/>
</dbReference>
<dbReference type="CDD" id="cd04242">
    <property type="entry name" value="AAK_G5K_ProB"/>
    <property type="match status" value="1"/>
</dbReference>
<evidence type="ECO:0000256" key="3">
    <source>
        <dbReference type="ARBA" id="ARBA00022650"/>
    </source>
</evidence>
<dbReference type="InterPro" id="IPR002478">
    <property type="entry name" value="PUA"/>
</dbReference>
<dbReference type="FunFam" id="3.40.1160.10:FF:000018">
    <property type="entry name" value="Glutamate 5-kinase"/>
    <property type="match status" value="1"/>
</dbReference>
<dbReference type="PANTHER" id="PTHR43654:SF1">
    <property type="entry name" value="ISOPENTENYL PHOSPHATE KINASE"/>
    <property type="match status" value="1"/>
</dbReference>
<evidence type="ECO:0000256" key="5">
    <source>
        <dbReference type="ARBA" id="ARBA00022741"/>
    </source>
</evidence>
<keyword evidence="7 8" id="KW-0067">ATP-binding</keyword>
<dbReference type="PANTHER" id="PTHR43654">
    <property type="entry name" value="GLUTAMATE 5-KINASE"/>
    <property type="match status" value="1"/>
</dbReference>
<dbReference type="RefSeq" id="WP_168447559.1">
    <property type="nucleotide sequence ID" value="NZ_JAAXOW010000002.1"/>
</dbReference>
<keyword evidence="5 8" id="KW-0547">Nucleotide-binding</keyword>
<evidence type="ECO:0000256" key="2">
    <source>
        <dbReference type="ARBA" id="ARBA00022605"/>
    </source>
</evidence>
<dbReference type="HAMAP" id="MF_00456">
    <property type="entry name" value="ProB"/>
    <property type="match status" value="1"/>
</dbReference>
<feature type="binding site" evidence="8">
    <location>
        <begin position="175"/>
        <end position="176"/>
    </location>
    <ligand>
        <name>ATP</name>
        <dbReference type="ChEBI" id="CHEBI:30616"/>
    </ligand>
</feature>
<dbReference type="InterPro" id="IPR015947">
    <property type="entry name" value="PUA-like_sf"/>
</dbReference>
<evidence type="ECO:0000256" key="8">
    <source>
        <dbReference type="HAMAP-Rule" id="MF_00456"/>
    </source>
</evidence>
<dbReference type="Gene3D" id="3.40.1160.10">
    <property type="entry name" value="Acetylglutamate kinase-like"/>
    <property type="match status" value="1"/>
</dbReference>
<dbReference type="Proteomes" id="UP000774283">
    <property type="component" value="Unassembled WGS sequence"/>
</dbReference>
<dbReference type="InterPro" id="IPR001048">
    <property type="entry name" value="Asp/Glu/Uridylate_kinase"/>
</dbReference>
<feature type="binding site" evidence="8">
    <location>
        <position position="155"/>
    </location>
    <ligand>
        <name>substrate</name>
    </ligand>
</feature>
<dbReference type="GO" id="GO:0004349">
    <property type="term" value="F:glutamate 5-kinase activity"/>
    <property type="evidence" value="ECO:0007669"/>
    <property type="project" value="UniProtKB-UniRule"/>
</dbReference>
<dbReference type="CDD" id="cd21157">
    <property type="entry name" value="PUA_G5K"/>
    <property type="match status" value="1"/>
</dbReference>
<evidence type="ECO:0000256" key="1">
    <source>
        <dbReference type="ARBA" id="ARBA00022490"/>
    </source>
</evidence>
<organism evidence="10 11">
    <name type="scientific">Sanguibacter hominis ATCC BAA-789</name>
    <dbReference type="NCBI Taxonomy" id="1312740"/>
    <lineage>
        <taxon>Bacteria</taxon>
        <taxon>Bacillati</taxon>
        <taxon>Actinomycetota</taxon>
        <taxon>Actinomycetes</taxon>
        <taxon>Micrococcales</taxon>
        <taxon>Sanguibacteraceae</taxon>
        <taxon>Sanguibacter</taxon>
    </lineage>
</organism>
<comment type="subcellular location">
    <subcellularLocation>
        <location evidence="8">Cytoplasm</location>
    </subcellularLocation>
</comment>
<proteinExistence type="inferred from homology"/>
<feature type="binding site" evidence="8">
    <location>
        <position position="56"/>
    </location>
    <ligand>
        <name>substrate</name>
    </ligand>
</feature>
<dbReference type="GO" id="GO:0005524">
    <property type="term" value="F:ATP binding"/>
    <property type="evidence" value="ECO:0007669"/>
    <property type="project" value="UniProtKB-KW"/>
</dbReference>
<dbReference type="InterPro" id="IPR041739">
    <property type="entry name" value="G5K_ProB"/>
</dbReference>
<comment type="function">
    <text evidence="8">Catalyzes the transfer of a phosphate group to glutamate to form L-glutamate 5-phosphate.</text>
</comment>
<dbReference type="InterPro" id="IPR036393">
    <property type="entry name" value="AceGlu_kinase-like_sf"/>
</dbReference>
<reference evidence="10 11" key="1">
    <citation type="submission" date="2020-04" db="EMBL/GenBank/DDBJ databases">
        <title>MicrobeNet Type strains.</title>
        <authorList>
            <person name="Nicholson A.C."/>
        </authorList>
    </citation>
    <scope>NUCLEOTIDE SEQUENCE [LARGE SCALE GENOMIC DNA]</scope>
    <source>
        <strain evidence="10 11">ATCC BAA-789</strain>
    </source>
</reference>
<comment type="similarity">
    <text evidence="8">Belongs to the glutamate 5-kinase family.</text>
</comment>
<dbReference type="PIRSF" id="PIRSF000729">
    <property type="entry name" value="GK"/>
    <property type="match status" value="1"/>
</dbReference>
<sequence length="377" mass="39639">MQTRAQIADARRVVVKIGSSSLTRPDGHLSLDALGALVGVIAERRRAGVEVVLVTSGAVAAALLPLGLTTRPRDVATQQAAASVGQGQLIARYTEAFAYHGIRVGQILLTAEDTIRRSRYRNAQRALERLLALGVVPIINENDAVTTDELRFGDNDRLAALVSHLVRADAMVLLTDVDGLYDAPPSRTGARRIAEVRSAADLAGIEVTGRGSAVGTGGMLTKLDSVRMATSSGIPVVLTAAPRVREALAGEDTGTWFSPFGKRGSARAMWLAHAARAHGVLTLDDGAVRAVEGGKASLLAAGVTAVDGEFAPGDVVELHDGDGRVVARGVVSFGSSELPALLGRTTAELREKFGEGYDRTVVHRDDLVVVRRRPSKA</sequence>
<dbReference type="InterPro" id="IPR011529">
    <property type="entry name" value="Glu_5kinase"/>
</dbReference>
<evidence type="ECO:0000313" key="11">
    <source>
        <dbReference type="Proteomes" id="UP000774283"/>
    </source>
</evidence>
<evidence type="ECO:0000256" key="4">
    <source>
        <dbReference type="ARBA" id="ARBA00022679"/>
    </source>
</evidence>
<dbReference type="GO" id="GO:0003723">
    <property type="term" value="F:RNA binding"/>
    <property type="evidence" value="ECO:0007669"/>
    <property type="project" value="InterPro"/>
</dbReference>
<dbReference type="GO" id="GO:0005829">
    <property type="term" value="C:cytosol"/>
    <property type="evidence" value="ECO:0007669"/>
    <property type="project" value="TreeGrafter"/>
</dbReference>
<keyword evidence="3 8" id="KW-0641">Proline biosynthesis</keyword>
<evidence type="ECO:0000259" key="9">
    <source>
        <dbReference type="SMART" id="SM00359"/>
    </source>
</evidence>
<dbReference type="GO" id="GO:0055129">
    <property type="term" value="P:L-proline biosynthetic process"/>
    <property type="evidence" value="ECO:0007669"/>
    <property type="project" value="UniProtKB-UniRule"/>
</dbReference>
<feature type="binding site" evidence="8">
    <location>
        <begin position="216"/>
        <end position="222"/>
    </location>
    <ligand>
        <name>ATP</name>
        <dbReference type="ChEBI" id="CHEBI:30616"/>
    </ligand>
</feature>
<keyword evidence="1 8" id="KW-0963">Cytoplasm</keyword>
<dbReference type="PROSITE" id="PS50890">
    <property type="entry name" value="PUA"/>
    <property type="match status" value="1"/>
</dbReference>
<gene>
    <name evidence="8" type="primary">proB</name>
    <name evidence="10" type="ORF">HF995_06885</name>
</gene>
<dbReference type="EMBL" id="JAAXOW010000002">
    <property type="protein sequence ID" value="NKX93002.1"/>
    <property type="molecule type" value="Genomic_DNA"/>
</dbReference>
<keyword evidence="11" id="KW-1185">Reference proteome</keyword>
<keyword evidence="4 8" id="KW-0808">Transferase</keyword>
<dbReference type="Gene3D" id="2.30.130.10">
    <property type="entry name" value="PUA domain"/>
    <property type="match status" value="1"/>
</dbReference>
<dbReference type="EC" id="2.7.2.11" evidence="8"/>
<comment type="catalytic activity">
    <reaction evidence="8">
        <text>L-glutamate + ATP = L-glutamyl 5-phosphate + ADP</text>
        <dbReference type="Rhea" id="RHEA:14877"/>
        <dbReference type="ChEBI" id="CHEBI:29985"/>
        <dbReference type="ChEBI" id="CHEBI:30616"/>
        <dbReference type="ChEBI" id="CHEBI:58274"/>
        <dbReference type="ChEBI" id="CHEBI:456216"/>
        <dbReference type="EC" id="2.7.2.11"/>
    </reaction>
</comment>
<keyword evidence="6 8" id="KW-0418">Kinase</keyword>
<protein>
    <recommendedName>
        <fullName evidence="8">Glutamate 5-kinase</fullName>
        <ecNumber evidence="8">2.7.2.11</ecNumber>
    </recommendedName>
    <alternativeName>
        <fullName evidence="8">Gamma-glutamyl kinase</fullName>
        <shortName evidence="8">GK</shortName>
    </alternativeName>
</protein>
<dbReference type="AlphaFoldDB" id="A0A9X5IP99"/>
<feature type="binding site" evidence="8">
    <location>
        <position position="16"/>
    </location>
    <ligand>
        <name>ATP</name>
        <dbReference type="ChEBI" id="CHEBI:30616"/>
    </ligand>
</feature>
<dbReference type="SUPFAM" id="SSF53633">
    <property type="entry name" value="Carbamate kinase-like"/>
    <property type="match status" value="1"/>
</dbReference>
<feature type="binding site" evidence="8">
    <location>
        <position position="143"/>
    </location>
    <ligand>
        <name>substrate</name>
    </ligand>
</feature>
<dbReference type="NCBIfam" id="TIGR01027">
    <property type="entry name" value="proB"/>
    <property type="match status" value="1"/>
</dbReference>
<dbReference type="PRINTS" id="PR00474">
    <property type="entry name" value="GLU5KINASE"/>
</dbReference>
<comment type="caution">
    <text evidence="10">The sequence shown here is derived from an EMBL/GenBank/DDBJ whole genome shotgun (WGS) entry which is preliminary data.</text>
</comment>
<evidence type="ECO:0000313" key="10">
    <source>
        <dbReference type="EMBL" id="NKX93002.1"/>
    </source>
</evidence>
<name>A0A9X5IP99_9MICO</name>
<dbReference type="SMART" id="SM00359">
    <property type="entry name" value="PUA"/>
    <property type="match status" value="1"/>
</dbReference>